<organism evidence="3 4">
    <name type="scientific">Acanthoscelides obtectus</name>
    <name type="common">Bean weevil</name>
    <name type="synonym">Bruchus obtectus</name>
    <dbReference type="NCBI Taxonomy" id="200917"/>
    <lineage>
        <taxon>Eukaryota</taxon>
        <taxon>Metazoa</taxon>
        <taxon>Ecdysozoa</taxon>
        <taxon>Arthropoda</taxon>
        <taxon>Hexapoda</taxon>
        <taxon>Insecta</taxon>
        <taxon>Pterygota</taxon>
        <taxon>Neoptera</taxon>
        <taxon>Endopterygota</taxon>
        <taxon>Coleoptera</taxon>
        <taxon>Polyphaga</taxon>
        <taxon>Cucujiformia</taxon>
        <taxon>Chrysomeloidea</taxon>
        <taxon>Chrysomelidae</taxon>
        <taxon>Bruchinae</taxon>
        <taxon>Bruchini</taxon>
        <taxon>Acanthoscelides</taxon>
    </lineage>
</organism>
<name>A0A9P0MH05_ACAOB</name>
<feature type="compositionally biased region" description="Basic and acidic residues" evidence="1">
    <location>
        <begin position="320"/>
        <end position="330"/>
    </location>
</feature>
<reference evidence="3" key="1">
    <citation type="submission" date="2022-03" db="EMBL/GenBank/DDBJ databases">
        <authorList>
            <person name="Sayadi A."/>
        </authorList>
    </citation>
    <scope>NUCLEOTIDE SEQUENCE</scope>
</reference>
<accession>A0A9P0MH05</accession>
<dbReference type="Proteomes" id="UP001152888">
    <property type="component" value="Unassembled WGS sequence"/>
</dbReference>
<gene>
    <name evidence="3" type="ORF">ACAOBT_LOCUS32371</name>
</gene>
<comment type="caution">
    <text evidence="3">The sequence shown here is derived from an EMBL/GenBank/DDBJ whole genome shotgun (WGS) entry which is preliminary data.</text>
</comment>
<feature type="compositionally biased region" description="Basic and acidic residues" evidence="1">
    <location>
        <begin position="411"/>
        <end position="435"/>
    </location>
</feature>
<feature type="region of interest" description="Disordered" evidence="1">
    <location>
        <begin position="401"/>
        <end position="509"/>
    </location>
</feature>
<dbReference type="EMBL" id="CAKOFQ010008111">
    <property type="protein sequence ID" value="CAH2011731.1"/>
    <property type="molecule type" value="Genomic_DNA"/>
</dbReference>
<evidence type="ECO:0000313" key="4">
    <source>
        <dbReference type="Proteomes" id="UP001152888"/>
    </source>
</evidence>
<sequence>MQLNVLCFIFVGYFIDLVLSDYRNDQNVKGPVIIRKKTHHTVYKHIVPKGEEIVEPDSKHYFKRKRKVVKKPKTTQNPKSKNERYEWIRESNKNEIVMRPEKTETVATDDEGYRAHSKVITKEHVEVQEINPLAAFPSDRVVVKGTYKVHKTDPNMQTTSTVHSYDSPTGKVMAEILTELDQIRRTPDDKKTVIAEETSYKPFQREQELESLFDFDPFKEDKDSENEFGFDPFETRSNKVQFDDFYDETEEDESRDELFKKPFTGYRQAKNNNKVEDNDYVESTNFEDEPKEEKMITPFPKIHFTYPRSRDGDSYSDSSHAAEPKNHDEMITPFPKVYFDDPRDFDHRRLEDIRNDFDHPHESESRRQYDYPEEAESKTINITPKTEEQYHYEYDFAGKGQAAKRMAAHLMRAEDHHQPYDPTKSKGQKEVKEEDKPEQEEDHSSERDSETNDETEESEDKVVEATTPKIEENPHLIPQVANPNILPQAVKTEPAPVTEEIKEDKPTMAEEEYDDHFDFLKHDDEDCPYERLKGSETSNFENDALEKYVIYKIYGPLYNSEHEH</sequence>
<evidence type="ECO:0000256" key="2">
    <source>
        <dbReference type="SAM" id="SignalP"/>
    </source>
</evidence>
<evidence type="ECO:0000313" key="3">
    <source>
        <dbReference type="EMBL" id="CAH2011731.1"/>
    </source>
</evidence>
<proteinExistence type="predicted"/>
<dbReference type="AlphaFoldDB" id="A0A9P0MH05"/>
<dbReference type="OrthoDB" id="6735126at2759"/>
<keyword evidence="4" id="KW-1185">Reference proteome</keyword>
<keyword evidence="2" id="KW-0732">Signal</keyword>
<evidence type="ECO:0000256" key="1">
    <source>
        <dbReference type="SAM" id="MobiDB-lite"/>
    </source>
</evidence>
<feature type="region of interest" description="Disordered" evidence="1">
    <location>
        <begin position="307"/>
        <end position="388"/>
    </location>
</feature>
<feature type="signal peptide" evidence="2">
    <location>
        <begin position="1"/>
        <end position="20"/>
    </location>
</feature>
<feature type="chain" id="PRO_5040344005" evidence="2">
    <location>
        <begin position="21"/>
        <end position="564"/>
    </location>
</feature>
<feature type="compositionally biased region" description="Basic and acidic residues" evidence="1">
    <location>
        <begin position="499"/>
        <end position="508"/>
    </location>
</feature>
<protein>
    <submittedName>
        <fullName evidence="3">Uncharacterized protein</fullName>
    </submittedName>
</protein>
<feature type="compositionally biased region" description="Basic and acidic residues" evidence="1">
    <location>
        <begin position="338"/>
        <end position="370"/>
    </location>
</feature>